<protein>
    <recommendedName>
        <fullName evidence="3">HMG box domain-containing protein</fullName>
    </recommendedName>
</protein>
<dbReference type="SMART" id="SM00398">
    <property type="entry name" value="HMG"/>
    <property type="match status" value="1"/>
</dbReference>
<dbReference type="SUPFAM" id="SSF47095">
    <property type="entry name" value="HMG-box"/>
    <property type="match status" value="1"/>
</dbReference>
<feature type="domain" description="HMG box" evidence="3">
    <location>
        <begin position="298"/>
        <end position="366"/>
    </location>
</feature>
<feature type="non-terminal residue" evidence="4">
    <location>
        <position position="1"/>
    </location>
</feature>
<dbReference type="GO" id="GO:0016887">
    <property type="term" value="F:ATP hydrolysis activity"/>
    <property type="evidence" value="ECO:0007669"/>
    <property type="project" value="InterPro"/>
</dbReference>
<dbReference type="GO" id="GO:0032389">
    <property type="term" value="C:MutLalpha complex"/>
    <property type="evidence" value="ECO:0007669"/>
    <property type="project" value="TreeGrafter"/>
</dbReference>
<dbReference type="InterPro" id="IPR020568">
    <property type="entry name" value="Ribosomal_Su5_D2-typ_SF"/>
</dbReference>
<evidence type="ECO:0000313" key="4">
    <source>
        <dbReference type="EMBL" id="KAG8558665.1"/>
    </source>
</evidence>
<evidence type="ECO:0000256" key="2">
    <source>
        <dbReference type="SAM" id="MobiDB-lite"/>
    </source>
</evidence>
<evidence type="ECO:0000313" key="5">
    <source>
        <dbReference type="Proteomes" id="UP000824782"/>
    </source>
</evidence>
<feature type="compositionally biased region" description="Basic and acidic residues" evidence="2">
    <location>
        <begin position="162"/>
        <end position="176"/>
    </location>
</feature>
<dbReference type="SMART" id="SM01340">
    <property type="entry name" value="DNA_mis_repair"/>
    <property type="match status" value="1"/>
</dbReference>
<gene>
    <name evidence="4" type="ORF">GDO81_017096</name>
</gene>
<dbReference type="PANTHER" id="PTHR10073:SF54">
    <property type="entry name" value="PMS1 PROTEIN HOMOLOG 1"/>
    <property type="match status" value="1"/>
</dbReference>
<dbReference type="Proteomes" id="UP000824782">
    <property type="component" value="Unassembled WGS sequence"/>
</dbReference>
<dbReference type="InterPro" id="IPR009071">
    <property type="entry name" value="HMG_box_dom"/>
</dbReference>
<organism evidence="4 5">
    <name type="scientific">Engystomops pustulosus</name>
    <name type="common">Tungara frog</name>
    <name type="synonym">Physalaemus pustulosus</name>
    <dbReference type="NCBI Taxonomy" id="76066"/>
    <lineage>
        <taxon>Eukaryota</taxon>
        <taxon>Metazoa</taxon>
        <taxon>Chordata</taxon>
        <taxon>Craniata</taxon>
        <taxon>Vertebrata</taxon>
        <taxon>Euteleostomi</taxon>
        <taxon>Amphibia</taxon>
        <taxon>Batrachia</taxon>
        <taxon>Anura</taxon>
        <taxon>Neobatrachia</taxon>
        <taxon>Hyloidea</taxon>
        <taxon>Leptodactylidae</taxon>
        <taxon>Leiuperinae</taxon>
        <taxon>Engystomops</taxon>
    </lineage>
</organism>
<evidence type="ECO:0000259" key="3">
    <source>
        <dbReference type="PROSITE" id="PS50118"/>
    </source>
</evidence>
<dbReference type="GO" id="GO:0030983">
    <property type="term" value="F:mismatched DNA binding"/>
    <property type="evidence" value="ECO:0007669"/>
    <property type="project" value="InterPro"/>
</dbReference>
<dbReference type="GO" id="GO:0006298">
    <property type="term" value="P:mismatch repair"/>
    <property type="evidence" value="ECO:0007669"/>
    <property type="project" value="InterPro"/>
</dbReference>
<dbReference type="Gene3D" id="1.10.30.10">
    <property type="entry name" value="High mobility group box domain"/>
    <property type="match status" value="1"/>
</dbReference>
<evidence type="ECO:0000256" key="1">
    <source>
        <dbReference type="PROSITE-ProRule" id="PRU00267"/>
    </source>
</evidence>
<dbReference type="InterPro" id="IPR013507">
    <property type="entry name" value="DNA_mismatch_S5_2-like"/>
</dbReference>
<feature type="region of interest" description="Disordered" evidence="2">
    <location>
        <begin position="153"/>
        <end position="178"/>
    </location>
</feature>
<dbReference type="EMBL" id="WNYA01000008">
    <property type="protein sequence ID" value="KAG8558665.1"/>
    <property type="molecule type" value="Genomic_DNA"/>
</dbReference>
<dbReference type="InterPro" id="IPR014721">
    <property type="entry name" value="Ribsml_uS5_D2-typ_fold_subgr"/>
</dbReference>
<dbReference type="PANTHER" id="PTHR10073">
    <property type="entry name" value="DNA MISMATCH REPAIR PROTEIN MLH, PMS, MUTL"/>
    <property type="match status" value="1"/>
</dbReference>
<reference evidence="4" key="1">
    <citation type="thesis" date="2020" institute="ProQuest LLC" country="789 East Eisenhower Parkway, Ann Arbor, MI, USA">
        <title>Comparative Genomics and Chromosome Evolution.</title>
        <authorList>
            <person name="Mudd A.B."/>
        </authorList>
    </citation>
    <scope>NUCLEOTIDE SEQUENCE</scope>
    <source>
        <strain evidence="4">237g6f4</strain>
        <tissue evidence="4">Blood</tissue>
    </source>
</reference>
<sequence>VIIWQKNKEADHKMALTSVLGTTVMNAMAPFQHQNENLEMVRLHYIQNQDSSRCYPIFFMNIVVPASSVDVNLTPDKTQVLLQNKELVLEAVENVLKSMYPDVATLSICKPEAQCKDVKMSDTKSPCTDRHTKKFVGNESMLLEDKSEKEIHSSVHLKCHPSNRDHSPKSDPKKVSGENFSFSLDQRNQCNDTLNGSQKDAEVSCYSVTNTPEVLRNTASGYDFLITDDTWSKGNALRNSTGENIQPVMVLCPDGSKELSETALCTSQIEDAYQETTNKIREKSGSVTAYDLVNNQVIKKPVTAIDIFTQEHKAKVLNYNPKVQFDEVPSVILELWEQLSEEDKLRYEDKATKDLQRYKTHAAKASEGKRQAIDTGKKMKLKLEKSPAQRIKLKTPMSNQQILDTFFYSQAEHKTVVPTIKTIKVNFNLNNLKHQLHKLGRKEKFDFGEPVLISNLKRTGAWIVASKCSVDLLNPYRVEEALMYKRLVETHKFPVEKLDLPIVLNDRLFGGPEYFTALLSMQKDEPRPNGHVNFSDARLIYNGFQIKMIPGSSECNVHVEVAGINRSLPFYGISDLKEILSFAMNGNANVCECRPLKVLNYLEGEAVRLARQLPINLSKLDVHDTIHRMRIQLSDDQKNCIHGRPFFHHLSDIPELDG</sequence>
<dbReference type="GO" id="GO:0140664">
    <property type="term" value="F:ATP-dependent DNA damage sensor activity"/>
    <property type="evidence" value="ECO:0007669"/>
    <property type="project" value="InterPro"/>
</dbReference>
<dbReference type="AlphaFoldDB" id="A0AAV7AGN5"/>
<keyword evidence="5" id="KW-1185">Reference proteome</keyword>
<feature type="DNA-binding region" description="HMG box" evidence="1">
    <location>
        <begin position="298"/>
        <end position="366"/>
    </location>
</feature>
<dbReference type="FunFam" id="1.10.30.10:FF:000026">
    <property type="entry name" value="PMS1 homolog 1, mismatch repair system component"/>
    <property type="match status" value="1"/>
</dbReference>
<keyword evidence="1" id="KW-0238">DNA-binding</keyword>
<dbReference type="Pfam" id="PF01119">
    <property type="entry name" value="DNA_mis_repair"/>
    <property type="match status" value="1"/>
</dbReference>
<dbReference type="InterPro" id="IPR036910">
    <property type="entry name" value="HMG_box_dom_sf"/>
</dbReference>
<comment type="caution">
    <text evidence="4">The sequence shown here is derived from an EMBL/GenBank/DDBJ whole genome shotgun (WGS) entry which is preliminary data.</text>
</comment>
<keyword evidence="1" id="KW-0539">Nucleus</keyword>
<accession>A0AAV7AGN5</accession>
<dbReference type="InterPro" id="IPR038973">
    <property type="entry name" value="MutL/Mlh/Pms-like"/>
</dbReference>
<name>A0AAV7AGN5_ENGPU</name>
<proteinExistence type="predicted"/>
<dbReference type="Pfam" id="PF00505">
    <property type="entry name" value="HMG_box"/>
    <property type="match status" value="1"/>
</dbReference>
<dbReference type="SUPFAM" id="SSF54211">
    <property type="entry name" value="Ribosomal protein S5 domain 2-like"/>
    <property type="match status" value="1"/>
</dbReference>
<dbReference type="PROSITE" id="PS50118">
    <property type="entry name" value="HMG_BOX_2"/>
    <property type="match status" value="1"/>
</dbReference>
<dbReference type="Gene3D" id="3.30.230.10">
    <property type="match status" value="1"/>
</dbReference>
<dbReference type="GO" id="GO:0005524">
    <property type="term" value="F:ATP binding"/>
    <property type="evidence" value="ECO:0007669"/>
    <property type="project" value="InterPro"/>
</dbReference>